<keyword evidence="3 7" id="KW-0963">Cytoplasm</keyword>
<sequence length="241" mass="27498">MATQRKQDDIKRLLASNCHQATINLNNQMKRYISHKGVNGIHYINIEETWQKIKLAARVIAAVQHPEDVMVVCSRIYGQRAAIKFAGYTHCKSTSSSRWTPGTLTNYQTLKYEEPRVLIVTDPRSDFQAIKEASYVNIPVIALCDSDSPLAYVDVVIPCNNRSTESISMIYWMIAREVKILRGELSKDEEWEVMVDLFYHKTLPTAEQKEAEEEEGAEGAEEKVAEVKEGEAEQNTDNKNW</sequence>
<dbReference type="PANTHER" id="PTHR11489">
    <property type="entry name" value="40S RIBOSOMAL PROTEIN SA"/>
    <property type="match status" value="1"/>
</dbReference>
<evidence type="ECO:0000256" key="1">
    <source>
        <dbReference type="ARBA" id="ARBA00004496"/>
    </source>
</evidence>
<organism evidence="10">
    <name type="scientific">Tetrahymena thermophila</name>
    <dbReference type="NCBI Taxonomy" id="5911"/>
    <lineage>
        <taxon>Eukaryota</taxon>
        <taxon>Sar</taxon>
        <taxon>Alveolata</taxon>
        <taxon>Ciliophora</taxon>
        <taxon>Intramacronucleata</taxon>
        <taxon>Oligohymenophorea</taxon>
        <taxon>Hymenostomatida</taxon>
        <taxon>Tetrahymenina</taxon>
        <taxon>Tetrahymenidae</taxon>
        <taxon>Tetrahymena</taxon>
    </lineage>
</organism>
<dbReference type="EMBL" id="BK007908">
    <property type="protein sequence ID" value="DAA33965.1"/>
    <property type="molecule type" value="mRNA"/>
</dbReference>
<evidence type="ECO:0000256" key="9">
    <source>
        <dbReference type="SAM" id="MobiDB-lite"/>
    </source>
</evidence>
<comment type="subcellular location">
    <subcellularLocation>
        <location evidence="1 7">Cytoplasm</location>
    </subcellularLocation>
</comment>
<evidence type="ECO:0007829" key="12">
    <source>
        <dbReference type="PDB" id="4BTS"/>
    </source>
</evidence>
<evidence type="ECO:0000313" key="11">
    <source>
        <dbReference type="PDB" id="2XZM"/>
    </source>
</evidence>
<dbReference type="PDBsum" id="4BTS"/>
<keyword evidence="4 7" id="KW-0689">Ribosomal protein</keyword>
<dbReference type="CDD" id="cd01425">
    <property type="entry name" value="RPS2"/>
    <property type="match status" value="1"/>
</dbReference>
<dbReference type="InterPro" id="IPR027498">
    <property type="entry name" value="Ribosomal_uS2_euk"/>
</dbReference>
<dbReference type="PROSITE" id="PS00963">
    <property type="entry name" value="RIBOSOMAL_S2_2"/>
    <property type="match status" value="1"/>
</dbReference>
<feature type="region of interest" description="Disordered" evidence="9">
    <location>
        <begin position="205"/>
        <end position="241"/>
    </location>
</feature>
<dbReference type="PDB" id="2XZM">
    <property type="method" value="X-ray"/>
    <property type="resolution" value="3.93 A"/>
    <property type="chains" value="B=1-241"/>
</dbReference>
<evidence type="ECO:0000256" key="7">
    <source>
        <dbReference type="HAMAP-Rule" id="MF_03015"/>
    </source>
</evidence>
<reference evidence="10 11" key="1">
    <citation type="journal article" date="2011" name="Science">
        <title>Crystal structure of the eukaryotic 40S ribosomal subunit in complex with initiation factor 1.</title>
        <authorList>
            <person name="Rabl J."/>
            <person name="Leibundgut M."/>
            <person name="Ataide S.F."/>
            <person name="Haag A."/>
            <person name="Ban N."/>
        </authorList>
    </citation>
    <scope>X-RAY CRYSTALLOGRAPHY (3.93 ANGSTROMS)</scope>
</reference>
<dbReference type="InterPro" id="IPR001865">
    <property type="entry name" value="Ribosomal_uS2"/>
</dbReference>
<keyword evidence="5 7" id="KW-0687">Ribonucleoprotein</keyword>
<protein>
    <recommendedName>
        <fullName evidence="6 7">Small ribosomal subunit protein uS2</fullName>
    </recommendedName>
</protein>
<dbReference type="FunFam" id="3.40.50.10490:FF:000030">
    <property type="entry name" value="30S ribosomal protein S2"/>
    <property type="match status" value="1"/>
</dbReference>
<feature type="compositionally biased region" description="Acidic residues" evidence="9">
    <location>
        <begin position="210"/>
        <end position="219"/>
    </location>
</feature>
<comment type="subunit">
    <text evidence="7">Component of the small ribosomal subunit. Mature ribosomes consist of a small (40S) and a large (60S) subunit. The 40S subunit contains about 33 different proteins and 1 molecule of RNA (18S). The 60S subunit contains about 49 different proteins and 3 molecules of RNA (25S, 5.8S and 5S). Interacts with ribosomal protein S21.</text>
</comment>
<accession>E6PBR9</accession>
<dbReference type="GO" id="GO:0022627">
    <property type="term" value="C:cytosolic small ribosomal subunit"/>
    <property type="evidence" value="ECO:0007669"/>
    <property type="project" value="UniProtKB-UniRule"/>
</dbReference>
<evidence type="ECO:0000256" key="6">
    <source>
        <dbReference type="ARBA" id="ARBA00035256"/>
    </source>
</evidence>
<dbReference type="GO" id="GO:0006412">
    <property type="term" value="P:translation"/>
    <property type="evidence" value="ECO:0007669"/>
    <property type="project" value="UniProtKB-UniRule"/>
</dbReference>
<evidence type="ECO:0000256" key="4">
    <source>
        <dbReference type="ARBA" id="ARBA00022980"/>
    </source>
</evidence>
<evidence type="ECO:0000256" key="8">
    <source>
        <dbReference type="RuleBase" id="RU003631"/>
    </source>
</evidence>
<evidence type="ECO:0000256" key="2">
    <source>
        <dbReference type="ARBA" id="ARBA00006242"/>
    </source>
</evidence>
<dbReference type="InterPro" id="IPR005707">
    <property type="entry name" value="Ribosomal_uS2_euk/arc"/>
</dbReference>
<comment type="function">
    <text evidence="7">Required for the assembly and/or stability of the 40S ribosomal subunit. Required for the processing of the 20S rRNA-precursor to mature 18S rRNA in a late step of the maturation of 40S ribosomal subunits.</text>
</comment>
<dbReference type="AlphaFoldDB" id="E6PBR9"/>
<dbReference type="Pfam" id="PF00318">
    <property type="entry name" value="Ribosomal_S2"/>
    <property type="match status" value="2"/>
</dbReference>
<dbReference type="PDB" id="2XZN">
    <property type="method" value="X-ray"/>
    <property type="resolution" value="3.93 A"/>
    <property type="chains" value="B=1-241"/>
</dbReference>
<dbReference type="InterPro" id="IPR018130">
    <property type="entry name" value="Ribosomal_uS2_CS"/>
</dbReference>
<dbReference type="PDB" id="4BTS">
    <property type="method" value="X-ray"/>
    <property type="resolution" value="3.70 A"/>
    <property type="chains" value="AB/BB/CB/DB=1-241"/>
</dbReference>
<dbReference type="Gene3D" id="3.40.50.10490">
    <property type="entry name" value="Glucose-6-phosphate isomerase like protein, domain 1"/>
    <property type="match status" value="1"/>
</dbReference>
<dbReference type="GO" id="GO:0003735">
    <property type="term" value="F:structural constituent of ribosome"/>
    <property type="evidence" value="ECO:0007669"/>
    <property type="project" value="UniProtKB-UniRule"/>
</dbReference>
<comment type="similarity">
    <text evidence="2 7 8">Belongs to the universal ribosomal protein uS2 family.</text>
</comment>
<evidence type="ECO:0000313" key="10">
    <source>
        <dbReference type="EMBL" id="DAA33965.1"/>
    </source>
</evidence>
<dbReference type="InterPro" id="IPR023591">
    <property type="entry name" value="Ribosomal_uS2_flav_dom_sf"/>
</dbReference>
<evidence type="ECO:0000256" key="3">
    <source>
        <dbReference type="ARBA" id="ARBA00022490"/>
    </source>
</evidence>
<dbReference type="NCBIfam" id="TIGR01012">
    <property type="entry name" value="uS2_euk_arch"/>
    <property type="match status" value="1"/>
</dbReference>
<evidence type="ECO:0000256" key="5">
    <source>
        <dbReference type="ARBA" id="ARBA00023274"/>
    </source>
</evidence>
<dbReference type="OMA" id="VKNFFEP"/>
<dbReference type="PRINTS" id="PR00395">
    <property type="entry name" value="RIBOSOMALS2"/>
</dbReference>
<reference evidence="12" key="2">
    <citation type="journal article" date="2013" name="Nat. Struct. Mol. Biol.">
        <title>The crystal structure of the eukaryotic 40S ribosomal subunit in complex with eIF1 and eIF1A.</title>
        <authorList>
            <person name="Weisser M."/>
            <person name="Voigts-Hoffmann F."/>
            <person name="Rabl J."/>
            <person name="Leibundgut M."/>
            <person name="Ban N."/>
        </authorList>
    </citation>
    <scope>X-RAY CRYSTALLOGRAPHY (3.70 ANGSTROMS)</scope>
</reference>
<name>E6PBR9_TETTH</name>
<keyword evidence="11 12" id="KW-0002">3D-structure</keyword>
<feature type="compositionally biased region" description="Basic and acidic residues" evidence="9">
    <location>
        <begin position="220"/>
        <end position="231"/>
    </location>
</feature>
<dbReference type="GO" id="GO:0000028">
    <property type="term" value="P:ribosomal small subunit assembly"/>
    <property type="evidence" value="ECO:0007669"/>
    <property type="project" value="UniProtKB-UniRule"/>
</dbReference>
<dbReference type="SUPFAM" id="SSF52313">
    <property type="entry name" value="Ribosomal protein S2"/>
    <property type="match status" value="1"/>
</dbReference>
<dbReference type="HAMAP" id="MF_03015">
    <property type="entry name" value="Ribosomal_S2_euk"/>
    <property type="match status" value="1"/>
</dbReference>
<proteinExistence type="evidence at protein level"/>